<dbReference type="Pfam" id="PF13450">
    <property type="entry name" value="NAD_binding_8"/>
    <property type="match status" value="1"/>
</dbReference>
<organism evidence="3">
    <name type="scientific">freshwater metagenome</name>
    <dbReference type="NCBI Taxonomy" id="449393"/>
    <lineage>
        <taxon>unclassified sequences</taxon>
        <taxon>metagenomes</taxon>
        <taxon>ecological metagenomes</taxon>
    </lineage>
</organism>
<dbReference type="Gene3D" id="3.50.50.60">
    <property type="entry name" value="FAD/NAD(P)-binding domain"/>
    <property type="match status" value="2"/>
</dbReference>
<reference evidence="3" key="1">
    <citation type="submission" date="2020-05" db="EMBL/GenBank/DDBJ databases">
        <authorList>
            <person name="Chiriac C."/>
            <person name="Salcher M."/>
            <person name="Ghai R."/>
            <person name="Kavagutti S V."/>
        </authorList>
    </citation>
    <scope>NUCLEOTIDE SEQUENCE</scope>
</reference>
<dbReference type="PANTHER" id="PTHR10742">
    <property type="entry name" value="FLAVIN MONOAMINE OXIDASE"/>
    <property type="match status" value="1"/>
</dbReference>
<feature type="domain" description="N-acetyltransferase" evidence="2">
    <location>
        <begin position="45"/>
        <end position="205"/>
    </location>
</feature>
<proteinExistence type="predicted"/>
<dbReference type="SUPFAM" id="SSF55729">
    <property type="entry name" value="Acyl-CoA N-acyltransferases (Nat)"/>
    <property type="match status" value="1"/>
</dbReference>
<dbReference type="PANTHER" id="PTHR10742:SF410">
    <property type="entry name" value="LYSINE-SPECIFIC HISTONE DEMETHYLASE 2"/>
    <property type="match status" value="1"/>
</dbReference>
<accession>A0A6J6BUG5</accession>
<dbReference type="PROSITE" id="PS51186">
    <property type="entry name" value="GNAT"/>
    <property type="match status" value="1"/>
</dbReference>
<dbReference type="Pfam" id="PF01593">
    <property type="entry name" value="Amino_oxidase"/>
    <property type="match status" value="2"/>
</dbReference>
<dbReference type="AlphaFoldDB" id="A0A6J6BUG5"/>
<dbReference type="GO" id="GO:0016747">
    <property type="term" value="F:acyltransferase activity, transferring groups other than amino-acyl groups"/>
    <property type="evidence" value="ECO:0007669"/>
    <property type="project" value="InterPro"/>
</dbReference>
<dbReference type="CDD" id="cd04301">
    <property type="entry name" value="NAT_SF"/>
    <property type="match status" value="1"/>
</dbReference>
<evidence type="ECO:0000259" key="2">
    <source>
        <dbReference type="PROSITE" id="PS51186"/>
    </source>
</evidence>
<dbReference type="SUPFAM" id="SSF54373">
    <property type="entry name" value="FAD-linked reductases, C-terminal domain"/>
    <property type="match status" value="1"/>
</dbReference>
<evidence type="ECO:0000256" key="1">
    <source>
        <dbReference type="SAM" id="MobiDB-lite"/>
    </source>
</evidence>
<sequence>MRTLAAVNDGERTTQAGGATHPAGAQVAGLQVAGVQVAGVQVAGVQVEELTGRHDLAPLLASWHHDEWGHLYPSAVWSHEIAVGEFEAMAEPGSPDRTWVAFDGDARGADAVLGSVSMLATDDLDGFDHLTPWLASMYVAAEARGRGVATLLMHAVLDGARGAGHEVVHLFTSGQERFWADRGWSVVTSVDAAGHPATVMARSTHPRAPRRAVCSHWCADPDHLGAYSHLRVGGTAAHRARLGTEVLPGLWFAGEATSVAHPATMHGAWFSGERAAAQVLADPTRGRVAVIGAGLAGLVAARRLQEAGREVVVLESKGVPGGRIATDRSIGASLPLGGAWLHGVEGHPLRDVVTSIPNDWSPQAFYATGVGCLGDDTVAEVEEAFEFVLDAFANAAPGASVAEVLSATLAASVPDPVVAAAVTTWMTAECEGLYGAPMGELEANGGFEDYELPGGDHLVTSDLGVVAERLAAGLDLRRRRVATLEHDGHHWHVDRHLGDHGAEESVVADAVVVTVPIGVLHARSIAFTPPLPADVEEAIDLIGCGPIVKVFTTFDEAWWPPDTIARLVGVRHFTTVIDVSAAAGRPTLLSFAVGDAARRVEALTEHELCRLVELEFAAAGLLDANGSPPLRTRGTQG</sequence>
<dbReference type="GO" id="GO:0016491">
    <property type="term" value="F:oxidoreductase activity"/>
    <property type="evidence" value="ECO:0007669"/>
    <property type="project" value="UniProtKB-KW"/>
</dbReference>
<dbReference type="InterPro" id="IPR016181">
    <property type="entry name" value="Acyl_CoA_acyltransferase"/>
</dbReference>
<feature type="region of interest" description="Disordered" evidence="1">
    <location>
        <begin position="1"/>
        <end position="21"/>
    </location>
</feature>
<protein>
    <submittedName>
        <fullName evidence="3">Unannotated protein</fullName>
    </submittedName>
</protein>
<name>A0A6J6BUG5_9ZZZZ</name>
<dbReference type="Pfam" id="PF00583">
    <property type="entry name" value="Acetyltransf_1"/>
    <property type="match status" value="1"/>
</dbReference>
<dbReference type="SUPFAM" id="SSF51905">
    <property type="entry name" value="FAD/NAD(P)-binding domain"/>
    <property type="match status" value="1"/>
</dbReference>
<gene>
    <name evidence="3" type="ORF">UFOPK1493_00430</name>
</gene>
<dbReference type="EMBL" id="CAEZSR010000008">
    <property type="protein sequence ID" value="CAB4542820.1"/>
    <property type="molecule type" value="Genomic_DNA"/>
</dbReference>
<dbReference type="Gene3D" id="3.40.630.30">
    <property type="match status" value="1"/>
</dbReference>
<dbReference type="InterPro" id="IPR002937">
    <property type="entry name" value="Amino_oxidase"/>
</dbReference>
<dbReference type="InterPro" id="IPR050281">
    <property type="entry name" value="Flavin_monoamine_oxidase"/>
</dbReference>
<evidence type="ECO:0000313" key="3">
    <source>
        <dbReference type="EMBL" id="CAB4542820.1"/>
    </source>
</evidence>
<dbReference type="InterPro" id="IPR036188">
    <property type="entry name" value="FAD/NAD-bd_sf"/>
</dbReference>
<dbReference type="InterPro" id="IPR000182">
    <property type="entry name" value="GNAT_dom"/>
</dbReference>